<dbReference type="Proteomes" id="UP000215914">
    <property type="component" value="Unassembled WGS sequence"/>
</dbReference>
<organism evidence="1 2">
    <name type="scientific">Helianthus annuus</name>
    <name type="common">Common sunflower</name>
    <dbReference type="NCBI Taxonomy" id="4232"/>
    <lineage>
        <taxon>Eukaryota</taxon>
        <taxon>Viridiplantae</taxon>
        <taxon>Streptophyta</taxon>
        <taxon>Embryophyta</taxon>
        <taxon>Tracheophyta</taxon>
        <taxon>Spermatophyta</taxon>
        <taxon>Magnoliopsida</taxon>
        <taxon>eudicotyledons</taxon>
        <taxon>Gunneridae</taxon>
        <taxon>Pentapetalae</taxon>
        <taxon>asterids</taxon>
        <taxon>campanulids</taxon>
        <taxon>Asterales</taxon>
        <taxon>Asteraceae</taxon>
        <taxon>Asteroideae</taxon>
        <taxon>Heliantheae alliance</taxon>
        <taxon>Heliantheae</taxon>
        <taxon>Helianthus</taxon>
    </lineage>
</organism>
<sequence length="209" mass="24241">MRRIADLAVSPLSYITQSQLLLLFIKGMLVDDGKTWFSVNKKGQHRELVSASTCFSTSSTFSPPKTLGSRFQHMLRYVSTQDLKPTVMTRFLSPNVTYVINLVYDCEYPHHNSLRIPFKYKLKEMREYSTTCVAHVGEGGWRRTELFQFTSTKREHYFDIQLSSEIKSSASNSFTISIEGVEFCPVDFVCRQTDIFESFFCLLILKFRF</sequence>
<accession>A0A9K3JIQ1</accession>
<comment type="caution">
    <text evidence="1">The sequence shown here is derived from an EMBL/GenBank/DDBJ whole genome shotgun (WGS) entry which is preliminary data.</text>
</comment>
<reference evidence="1" key="2">
    <citation type="submission" date="2020-06" db="EMBL/GenBank/DDBJ databases">
        <title>Helianthus annuus Genome sequencing and assembly Release 2.</title>
        <authorList>
            <person name="Gouzy J."/>
            <person name="Langlade N."/>
            <person name="Munos S."/>
        </authorList>
    </citation>
    <scope>NUCLEOTIDE SEQUENCE</scope>
    <source>
        <tissue evidence="1">Leaves</tissue>
    </source>
</reference>
<keyword evidence="2" id="KW-1185">Reference proteome</keyword>
<gene>
    <name evidence="1" type="ORF">HanXRQr2_Chr03g0120581</name>
</gene>
<reference evidence="1" key="1">
    <citation type="journal article" date="2017" name="Nature">
        <title>The sunflower genome provides insights into oil metabolism, flowering and Asterid evolution.</title>
        <authorList>
            <person name="Badouin H."/>
            <person name="Gouzy J."/>
            <person name="Grassa C.J."/>
            <person name="Murat F."/>
            <person name="Staton S.E."/>
            <person name="Cottret L."/>
            <person name="Lelandais-Briere C."/>
            <person name="Owens G.L."/>
            <person name="Carrere S."/>
            <person name="Mayjonade B."/>
            <person name="Legrand L."/>
            <person name="Gill N."/>
            <person name="Kane N.C."/>
            <person name="Bowers J.E."/>
            <person name="Hubner S."/>
            <person name="Bellec A."/>
            <person name="Berard A."/>
            <person name="Berges H."/>
            <person name="Blanchet N."/>
            <person name="Boniface M.C."/>
            <person name="Brunel D."/>
            <person name="Catrice O."/>
            <person name="Chaidir N."/>
            <person name="Claudel C."/>
            <person name="Donnadieu C."/>
            <person name="Faraut T."/>
            <person name="Fievet G."/>
            <person name="Helmstetter N."/>
            <person name="King M."/>
            <person name="Knapp S.J."/>
            <person name="Lai Z."/>
            <person name="Le Paslier M.C."/>
            <person name="Lippi Y."/>
            <person name="Lorenzon L."/>
            <person name="Mandel J.R."/>
            <person name="Marage G."/>
            <person name="Marchand G."/>
            <person name="Marquand E."/>
            <person name="Bret-Mestries E."/>
            <person name="Morien E."/>
            <person name="Nambeesan S."/>
            <person name="Nguyen T."/>
            <person name="Pegot-Espagnet P."/>
            <person name="Pouilly N."/>
            <person name="Raftis F."/>
            <person name="Sallet E."/>
            <person name="Schiex T."/>
            <person name="Thomas J."/>
            <person name="Vandecasteele C."/>
            <person name="Vares D."/>
            <person name="Vear F."/>
            <person name="Vautrin S."/>
            <person name="Crespi M."/>
            <person name="Mangin B."/>
            <person name="Burke J.M."/>
            <person name="Salse J."/>
            <person name="Munos S."/>
            <person name="Vincourt P."/>
            <person name="Rieseberg L.H."/>
            <person name="Langlade N.B."/>
        </authorList>
    </citation>
    <scope>NUCLEOTIDE SEQUENCE</scope>
    <source>
        <tissue evidence="1">Leaves</tissue>
    </source>
</reference>
<dbReference type="AlphaFoldDB" id="A0A9K3JIQ1"/>
<name>A0A9K3JIQ1_HELAN</name>
<dbReference type="EMBL" id="MNCJ02000318">
    <property type="protein sequence ID" value="KAF5815215.1"/>
    <property type="molecule type" value="Genomic_DNA"/>
</dbReference>
<protein>
    <recommendedName>
        <fullName evidence="3">Phloem protein 2-like protein</fullName>
    </recommendedName>
</protein>
<proteinExistence type="predicted"/>
<evidence type="ECO:0000313" key="2">
    <source>
        <dbReference type="Proteomes" id="UP000215914"/>
    </source>
</evidence>
<evidence type="ECO:0000313" key="1">
    <source>
        <dbReference type="EMBL" id="KAF5815215.1"/>
    </source>
</evidence>
<evidence type="ECO:0008006" key="3">
    <source>
        <dbReference type="Google" id="ProtNLM"/>
    </source>
</evidence>
<dbReference type="Gramene" id="mRNA:HanXRQr2_Chr03g0120581">
    <property type="protein sequence ID" value="mRNA:HanXRQr2_Chr03g0120581"/>
    <property type="gene ID" value="HanXRQr2_Chr03g0120581"/>
</dbReference>